<dbReference type="RefSeq" id="XP_022669457.1">
    <property type="nucleotide sequence ID" value="XM_022813722.1"/>
</dbReference>
<evidence type="ECO:0000256" key="5">
    <source>
        <dbReference type="ARBA" id="ARBA00022782"/>
    </source>
</evidence>
<dbReference type="KEGG" id="vde:111253773"/>
<dbReference type="EnsemblMetazoa" id="XM_022813723">
    <property type="protein sequence ID" value="XP_022669458"/>
    <property type="gene ID" value="LOC111253773"/>
</dbReference>
<keyword evidence="7" id="KW-0943">RNA-mediated gene silencing</keyword>
<dbReference type="InterPro" id="IPR039259">
    <property type="entry name" value="Protein_maelstrom"/>
</dbReference>
<dbReference type="Pfam" id="PF13017">
    <property type="entry name" value="Maelstrom"/>
    <property type="match status" value="1"/>
</dbReference>
<organism evidence="11 12">
    <name type="scientific">Varroa destructor</name>
    <name type="common">Honeybee mite</name>
    <dbReference type="NCBI Taxonomy" id="109461"/>
    <lineage>
        <taxon>Eukaryota</taxon>
        <taxon>Metazoa</taxon>
        <taxon>Ecdysozoa</taxon>
        <taxon>Arthropoda</taxon>
        <taxon>Chelicerata</taxon>
        <taxon>Arachnida</taxon>
        <taxon>Acari</taxon>
        <taxon>Parasitiformes</taxon>
        <taxon>Mesostigmata</taxon>
        <taxon>Gamasina</taxon>
        <taxon>Dermanyssoidea</taxon>
        <taxon>Varroidae</taxon>
        <taxon>Varroa</taxon>
    </lineage>
</organism>
<dbReference type="GO" id="GO:0043565">
    <property type="term" value="F:sequence-specific DNA binding"/>
    <property type="evidence" value="ECO:0007669"/>
    <property type="project" value="TreeGrafter"/>
</dbReference>
<evidence type="ECO:0000256" key="1">
    <source>
        <dbReference type="ARBA" id="ARBA00004123"/>
    </source>
</evidence>
<dbReference type="GO" id="GO:0045892">
    <property type="term" value="P:negative regulation of DNA-templated transcription"/>
    <property type="evidence" value="ECO:0007669"/>
    <property type="project" value="TreeGrafter"/>
</dbReference>
<dbReference type="EnsemblMetazoa" id="XM_022813722">
    <property type="protein sequence ID" value="XP_022669457"/>
    <property type="gene ID" value="LOC111253773"/>
</dbReference>
<dbReference type="GO" id="GO:0060964">
    <property type="term" value="P:regulation of miRNA-mediated gene silencing"/>
    <property type="evidence" value="ECO:0007669"/>
    <property type="project" value="InterPro"/>
</dbReference>
<evidence type="ECO:0000256" key="4">
    <source>
        <dbReference type="ARBA" id="ARBA00022490"/>
    </source>
</evidence>
<evidence type="ECO:0000256" key="7">
    <source>
        <dbReference type="ARBA" id="ARBA00023158"/>
    </source>
</evidence>
<evidence type="ECO:0000259" key="10">
    <source>
        <dbReference type="Pfam" id="PF13017"/>
    </source>
</evidence>
<evidence type="ECO:0000256" key="6">
    <source>
        <dbReference type="ARBA" id="ARBA00023125"/>
    </source>
</evidence>
<evidence type="ECO:0000256" key="9">
    <source>
        <dbReference type="SAM" id="MobiDB-lite"/>
    </source>
</evidence>
<protein>
    <recommendedName>
        <fullName evidence="10">Maelstrom domain-containing protein</fullName>
    </recommendedName>
</protein>
<comment type="subcellular location">
    <subcellularLocation>
        <location evidence="2">Cytoplasm</location>
    </subcellularLocation>
    <subcellularLocation>
        <location evidence="1">Nucleus</location>
    </subcellularLocation>
</comment>
<keyword evidence="6" id="KW-0238">DNA-binding</keyword>
<dbReference type="PANTHER" id="PTHR21358:SF4">
    <property type="entry name" value="PROTEIN MAELSTROM HOMOLOG"/>
    <property type="match status" value="1"/>
</dbReference>
<feature type="region of interest" description="Disordered" evidence="9">
    <location>
        <begin position="366"/>
        <end position="409"/>
    </location>
</feature>
<dbReference type="Proteomes" id="UP000594260">
    <property type="component" value="Unplaced"/>
</dbReference>
<dbReference type="CTD" id="84944"/>
<dbReference type="GO" id="GO:0007140">
    <property type="term" value="P:male meiotic nuclear division"/>
    <property type="evidence" value="ECO:0007669"/>
    <property type="project" value="TreeGrafter"/>
</dbReference>
<keyword evidence="12" id="KW-1185">Reference proteome</keyword>
<dbReference type="GO" id="GO:0030154">
    <property type="term" value="P:cell differentiation"/>
    <property type="evidence" value="ECO:0007669"/>
    <property type="project" value="UniProtKB-KW"/>
</dbReference>
<dbReference type="AlphaFoldDB" id="A0A7M7KR66"/>
<dbReference type="GO" id="GO:0007283">
    <property type="term" value="P:spermatogenesis"/>
    <property type="evidence" value="ECO:0007669"/>
    <property type="project" value="TreeGrafter"/>
</dbReference>
<sequence length="409" mass="47137">MEYVLTDLSGFIRSCELSVREDVSDVHNANSKSHNFREKNMPNKVAPFWAFYKRYENEQRRKGRRFTREEMYDEASQFWGQMNQDDRAYFVDDAKEATKKLREDLWSRLEKKRELQKNLQCTPQDTGVEDILEFNIDRVMKQLAEQPKVIREMEFCFFDANIQCFVENLRADGSMTMDLRPCEIALCRFSIANGIINRWHGIIYPGRPFGMSRNRIKEAKFQCMMTHGIPFEGLPNTTCNIKKFWHSAQKFFAGATLVTSLDYRNAVGALIYFLQRCNIVETPYIIDAGRLMDRIQESLGCKPPPSARAALDNAVNVSSVKGDEVDMSCSYHVTNVGWKYCVLLRMTKLAFEFSRQLAEPFQVEPLIPGAHTPDDRNDIPVVEYQESADNQNSHDNDAATGLLSSSSQN</sequence>
<evidence type="ECO:0000256" key="2">
    <source>
        <dbReference type="ARBA" id="ARBA00004496"/>
    </source>
</evidence>
<feature type="domain" description="Maelstrom" evidence="10">
    <location>
        <begin position="180"/>
        <end position="375"/>
    </location>
</feature>
<dbReference type="InterPro" id="IPR024970">
    <property type="entry name" value="Maelstrom"/>
</dbReference>
<keyword evidence="8" id="KW-0539">Nucleus</keyword>
<dbReference type="FunCoup" id="A0A7M7KR66">
    <property type="interactions" value="32"/>
</dbReference>
<dbReference type="GO" id="GO:0034587">
    <property type="term" value="P:piRNA processing"/>
    <property type="evidence" value="ECO:0007669"/>
    <property type="project" value="TreeGrafter"/>
</dbReference>
<evidence type="ECO:0000256" key="3">
    <source>
        <dbReference type="ARBA" id="ARBA00007057"/>
    </source>
</evidence>
<comment type="similarity">
    <text evidence="3">Belongs to the maelstrom family.</text>
</comment>
<dbReference type="RefSeq" id="XP_022669458.1">
    <property type="nucleotide sequence ID" value="XM_022813723.1"/>
</dbReference>
<proteinExistence type="inferred from homology"/>
<evidence type="ECO:0000313" key="11">
    <source>
        <dbReference type="EnsemblMetazoa" id="XP_022669457"/>
    </source>
</evidence>
<dbReference type="PANTHER" id="PTHR21358">
    <property type="entry name" value="PROTEIN MAELSTROM HOMOLOG"/>
    <property type="match status" value="1"/>
</dbReference>
<dbReference type="GO" id="GO:0005634">
    <property type="term" value="C:nucleus"/>
    <property type="evidence" value="ECO:0007669"/>
    <property type="project" value="UniProtKB-SubCell"/>
</dbReference>
<evidence type="ECO:0000256" key="8">
    <source>
        <dbReference type="ARBA" id="ARBA00023242"/>
    </source>
</evidence>
<dbReference type="InParanoid" id="A0A7M7KR66"/>
<keyword evidence="4" id="KW-0963">Cytoplasm</keyword>
<name>A0A7M7KR66_VARDE</name>
<keyword evidence="5" id="KW-0221">Differentiation</keyword>
<accession>A0A7M7KR66</accession>
<dbReference type="OrthoDB" id="24555at2759"/>
<evidence type="ECO:0000313" key="12">
    <source>
        <dbReference type="Proteomes" id="UP000594260"/>
    </source>
</evidence>
<dbReference type="GO" id="GO:0043186">
    <property type="term" value="C:P granule"/>
    <property type="evidence" value="ECO:0007669"/>
    <property type="project" value="TreeGrafter"/>
</dbReference>
<dbReference type="GeneID" id="111253773"/>
<reference evidence="11" key="1">
    <citation type="submission" date="2021-01" db="UniProtKB">
        <authorList>
            <consortium name="EnsemblMetazoa"/>
        </authorList>
    </citation>
    <scope>IDENTIFICATION</scope>
</reference>